<evidence type="ECO:0000313" key="7">
    <source>
        <dbReference type="Proteomes" id="UP000287519"/>
    </source>
</evidence>
<reference evidence="6 7" key="1">
    <citation type="submission" date="2018-11" db="EMBL/GenBank/DDBJ databases">
        <title>Microbial catabolism of amino acid.</title>
        <authorList>
            <person name="Hibi M."/>
            <person name="Ogawa J."/>
        </authorList>
    </citation>
    <scope>NUCLEOTIDE SEQUENCE [LARGE SCALE GENOMIC DNA]</scope>
    <source>
        <strain evidence="6 7">C31-06</strain>
    </source>
</reference>
<dbReference type="GO" id="GO:0003677">
    <property type="term" value="F:DNA binding"/>
    <property type="evidence" value="ECO:0007669"/>
    <property type="project" value="UniProtKB-KW"/>
</dbReference>
<dbReference type="PROSITE" id="PS51077">
    <property type="entry name" value="HTH_ICLR"/>
    <property type="match status" value="1"/>
</dbReference>
<dbReference type="InterPro" id="IPR036388">
    <property type="entry name" value="WH-like_DNA-bd_sf"/>
</dbReference>
<dbReference type="Proteomes" id="UP000287519">
    <property type="component" value="Unassembled WGS sequence"/>
</dbReference>
<dbReference type="Pfam" id="PF09339">
    <property type="entry name" value="HTH_IclR"/>
    <property type="match status" value="1"/>
</dbReference>
<accession>A0A402CHE7</accession>
<dbReference type="RefSeq" id="WP_124394864.1">
    <property type="nucleotide sequence ID" value="NZ_BHYM01000065.1"/>
</dbReference>
<keyword evidence="3" id="KW-0804">Transcription</keyword>
<dbReference type="PANTHER" id="PTHR30136">
    <property type="entry name" value="HELIX-TURN-HELIX TRANSCRIPTIONAL REGULATOR, ICLR FAMILY"/>
    <property type="match status" value="1"/>
</dbReference>
<dbReference type="PANTHER" id="PTHR30136:SF24">
    <property type="entry name" value="HTH-TYPE TRANSCRIPTIONAL REPRESSOR ALLR"/>
    <property type="match status" value="1"/>
</dbReference>
<comment type="caution">
    <text evidence="6">The sequence shown here is derived from an EMBL/GenBank/DDBJ whole genome shotgun (WGS) entry which is preliminary data.</text>
</comment>
<dbReference type="InterPro" id="IPR036390">
    <property type="entry name" value="WH_DNA-bd_sf"/>
</dbReference>
<evidence type="ECO:0000259" key="4">
    <source>
        <dbReference type="PROSITE" id="PS51077"/>
    </source>
</evidence>
<dbReference type="GO" id="GO:0045892">
    <property type="term" value="P:negative regulation of DNA-templated transcription"/>
    <property type="evidence" value="ECO:0007669"/>
    <property type="project" value="TreeGrafter"/>
</dbReference>
<evidence type="ECO:0000256" key="3">
    <source>
        <dbReference type="ARBA" id="ARBA00023163"/>
    </source>
</evidence>
<dbReference type="PROSITE" id="PS51078">
    <property type="entry name" value="ICLR_ED"/>
    <property type="match status" value="1"/>
</dbReference>
<protein>
    <submittedName>
        <fullName evidence="6">Transcriptional regulator, IclR family</fullName>
    </submittedName>
</protein>
<dbReference type="Gene3D" id="1.10.10.10">
    <property type="entry name" value="Winged helix-like DNA-binding domain superfamily/Winged helix DNA-binding domain"/>
    <property type="match status" value="1"/>
</dbReference>
<proteinExistence type="predicted"/>
<evidence type="ECO:0000313" key="6">
    <source>
        <dbReference type="EMBL" id="GCE43028.1"/>
    </source>
</evidence>
<dbReference type="AlphaFoldDB" id="A0A402CHE7"/>
<dbReference type="OrthoDB" id="7274111at2"/>
<feature type="domain" description="HTH iclR-type" evidence="4">
    <location>
        <begin position="10"/>
        <end position="72"/>
    </location>
</feature>
<organism evidence="6 7">
    <name type="scientific">Rhodococcus wratislaviensis</name>
    <name type="common">Tsukamurella wratislaviensis</name>
    <dbReference type="NCBI Taxonomy" id="44752"/>
    <lineage>
        <taxon>Bacteria</taxon>
        <taxon>Bacillati</taxon>
        <taxon>Actinomycetota</taxon>
        <taxon>Actinomycetes</taxon>
        <taxon>Mycobacteriales</taxon>
        <taxon>Nocardiaceae</taxon>
        <taxon>Rhodococcus</taxon>
    </lineage>
</organism>
<dbReference type="InterPro" id="IPR029016">
    <property type="entry name" value="GAF-like_dom_sf"/>
</dbReference>
<dbReference type="InterPro" id="IPR014757">
    <property type="entry name" value="Tscrpt_reg_IclR_C"/>
</dbReference>
<sequence length="261" mass="28065">MVSEELPAGTQSVGRALAVLKLLASSPDELTGSAIAAELRLSSGTANRLIRALIAEGLVARNPMSDSYYLGSGTVLLGQAAQRGFGMDKALPILEQLNAETQESVNLSIRQGSESVVMMRVQSTLPLRFEQHTGARFPLYTTASGKAILAFSPHAETYVESLPATLAKVTPHSLSTPRELSEQLREIRVRGYSIDEQENVEGVRCVGAPILDADGYAQAALVIQVPTVRMPKSRVRTLGDRIVQAAKEVSQFVPVNRAMSH</sequence>
<keyword evidence="7" id="KW-1185">Reference proteome</keyword>
<dbReference type="SMART" id="SM00346">
    <property type="entry name" value="HTH_ICLR"/>
    <property type="match status" value="1"/>
</dbReference>
<keyword evidence="2" id="KW-0238">DNA-binding</keyword>
<name>A0A402CHE7_RHOWR</name>
<dbReference type="Pfam" id="PF01614">
    <property type="entry name" value="IclR_C"/>
    <property type="match status" value="1"/>
</dbReference>
<dbReference type="InterPro" id="IPR005471">
    <property type="entry name" value="Tscrpt_reg_IclR_N"/>
</dbReference>
<dbReference type="SUPFAM" id="SSF55781">
    <property type="entry name" value="GAF domain-like"/>
    <property type="match status" value="1"/>
</dbReference>
<dbReference type="EMBL" id="BHYM01000065">
    <property type="protein sequence ID" value="GCE43028.1"/>
    <property type="molecule type" value="Genomic_DNA"/>
</dbReference>
<evidence type="ECO:0000256" key="1">
    <source>
        <dbReference type="ARBA" id="ARBA00023015"/>
    </source>
</evidence>
<evidence type="ECO:0000259" key="5">
    <source>
        <dbReference type="PROSITE" id="PS51078"/>
    </source>
</evidence>
<keyword evidence="1" id="KW-0805">Transcription regulation</keyword>
<feature type="domain" description="IclR-ED" evidence="5">
    <location>
        <begin position="73"/>
        <end position="255"/>
    </location>
</feature>
<dbReference type="Gene3D" id="3.30.450.40">
    <property type="match status" value="1"/>
</dbReference>
<dbReference type="GO" id="GO:0003700">
    <property type="term" value="F:DNA-binding transcription factor activity"/>
    <property type="evidence" value="ECO:0007669"/>
    <property type="project" value="TreeGrafter"/>
</dbReference>
<gene>
    <name evidence="6" type="ORF">Rhow_007157</name>
</gene>
<dbReference type="SUPFAM" id="SSF46785">
    <property type="entry name" value="Winged helix' DNA-binding domain"/>
    <property type="match status" value="1"/>
</dbReference>
<dbReference type="InterPro" id="IPR050707">
    <property type="entry name" value="HTH_MetabolicPath_Reg"/>
</dbReference>
<evidence type="ECO:0000256" key="2">
    <source>
        <dbReference type="ARBA" id="ARBA00023125"/>
    </source>
</evidence>